<organism evidence="2 3">
    <name type="scientific">Nocardia puris</name>
    <dbReference type="NCBI Taxonomy" id="208602"/>
    <lineage>
        <taxon>Bacteria</taxon>
        <taxon>Bacillati</taxon>
        <taxon>Actinomycetota</taxon>
        <taxon>Actinomycetes</taxon>
        <taxon>Mycobacteriales</taxon>
        <taxon>Nocardiaceae</taxon>
        <taxon>Nocardia</taxon>
    </lineage>
</organism>
<dbReference type="InterPro" id="IPR000847">
    <property type="entry name" value="LysR_HTH_N"/>
</dbReference>
<dbReference type="STRING" id="1210090.GCA_001613185_03734"/>
<reference evidence="2 3" key="1">
    <citation type="submission" date="2018-06" db="EMBL/GenBank/DDBJ databases">
        <title>Genomic Encyclopedia of Type Strains, Phase IV (KMG-IV): sequencing the most valuable type-strain genomes for metagenomic binning, comparative biology and taxonomic classification.</title>
        <authorList>
            <person name="Goeker M."/>
        </authorList>
    </citation>
    <scope>NUCLEOTIDE SEQUENCE [LARGE SCALE GENOMIC DNA]</scope>
    <source>
        <strain evidence="2 3">DSM 44599</strain>
    </source>
</reference>
<evidence type="ECO:0000259" key="1">
    <source>
        <dbReference type="PROSITE" id="PS50931"/>
    </source>
</evidence>
<dbReference type="InterPro" id="IPR050950">
    <property type="entry name" value="HTH-type_LysR_regulators"/>
</dbReference>
<gene>
    <name evidence="2" type="ORF">DFR74_101943</name>
</gene>
<dbReference type="GO" id="GO:0005829">
    <property type="term" value="C:cytosol"/>
    <property type="evidence" value="ECO:0007669"/>
    <property type="project" value="TreeGrafter"/>
</dbReference>
<accession>A0A366E5Z7</accession>
<proteinExistence type="predicted"/>
<protein>
    <submittedName>
        <fullName evidence="2">Regulatory helix-turn-helix LysR family protein</fullName>
    </submittedName>
</protein>
<dbReference type="EMBL" id="QNRE01000001">
    <property type="protein sequence ID" value="RBO96924.1"/>
    <property type="molecule type" value="Genomic_DNA"/>
</dbReference>
<evidence type="ECO:0000313" key="2">
    <source>
        <dbReference type="EMBL" id="RBO96924.1"/>
    </source>
</evidence>
<dbReference type="PANTHER" id="PTHR30419">
    <property type="entry name" value="HTH-TYPE TRANSCRIPTIONAL REGULATOR YBHD"/>
    <property type="match status" value="1"/>
</dbReference>
<sequence length="103" mass="11260">MLFRQLEYFVALARERHFARAAAACYVSQPALSEAIRTIVPDTWLHALRRPPGTRVLHLDDPSISADVALFTPASEPGSVLARALTETARGHDLDAILGRAPD</sequence>
<feature type="domain" description="HTH lysR-type" evidence="1">
    <location>
        <begin position="1"/>
        <end position="39"/>
    </location>
</feature>
<dbReference type="Pfam" id="PF00126">
    <property type="entry name" value="HTH_1"/>
    <property type="match status" value="1"/>
</dbReference>
<dbReference type="AlphaFoldDB" id="A0A366E5Z7"/>
<dbReference type="GO" id="GO:0003700">
    <property type="term" value="F:DNA-binding transcription factor activity"/>
    <property type="evidence" value="ECO:0007669"/>
    <property type="project" value="InterPro"/>
</dbReference>
<dbReference type="PANTHER" id="PTHR30419:SF31">
    <property type="entry name" value="BLR3139 PROTEIN"/>
    <property type="match status" value="1"/>
</dbReference>
<dbReference type="InterPro" id="IPR036388">
    <property type="entry name" value="WH-like_DNA-bd_sf"/>
</dbReference>
<evidence type="ECO:0000313" key="3">
    <source>
        <dbReference type="Proteomes" id="UP000252586"/>
    </source>
</evidence>
<dbReference type="PROSITE" id="PS50931">
    <property type="entry name" value="HTH_LYSR"/>
    <property type="match status" value="1"/>
</dbReference>
<dbReference type="Proteomes" id="UP000252586">
    <property type="component" value="Unassembled WGS sequence"/>
</dbReference>
<dbReference type="SUPFAM" id="SSF46785">
    <property type="entry name" value="Winged helix' DNA-binding domain"/>
    <property type="match status" value="1"/>
</dbReference>
<dbReference type="Gene3D" id="1.10.10.10">
    <property type="entry name" value="Winged helix-like DNA-binding domain superfamily/Winged helix DNA-binding domain"/>
    <property type="match status" value="1"/>
</dbReference>
<dbReference type="InterPro" id="IPR036390">
    <property type="entry name" value="WH_DNA-bd_sf"/>
</dbReference>
<name>A0A366E5Z7_9NOCA</name>
<keyword evidence="3" id="KW-1185">Reference proteome</keyword>
<comment type="caution">
    <text evidence="2">The sequence shown here is derived from an EMBL/GenBank/DDBJ whole genome shotgun (WGS) entry which is preliminary data.</text>
</comment>